<evidence type="ECO:0000313" key="2">
    <source>
        <dbReference type="EMBL" id="CAB4139475.1"/>
    </source>
</evidence>
<reference evidence="2" key="1">
    <citation type="submission" date="2020-04" db="EMBL/GenBank/DDBJ databases">
        <authorList>
            <person name="Chiriac C."/>
            <person name="Salcher M."/>
            <person name="Ghai R."/>
            <person name="Kavagutti S V."/>
        </authorList>
    </citation>
    <scope>NUCLEOTIDE SEQUENCE</scope>
</reference>
<feature type="compositionally biased region" description="Polar residues" evidence="1">
    <location>
        <begin position="16"/>
        <end position="29"/>
    </location>
</feature>
<feature type="region of interest" description="Disordered" evidence="1">
    <location>
        <begin position="1"/>
        <end position="38"/>
    </location>
</feature>
<gene>
    <name evidence="2" type="ORF">UFOVP338_45</name>
</gene>
<protein>
    <submittedName>
        <fullName evidence="2">Uncharacterized protein</fullName>
    </submittedName>
</protein>
<organism evidence="2">
    <name type="scientific">uncultured Caudovirales phage</name>
    <dbReference type="NCBI Taxonomy" id="2100421"/>
    <lineage>
        <taxon>Viruses</taxon>
        <taxon>Duplodnaviria</taxon>
        <taxon>Heunggongvirae</taxon>
        <taxon>Uroviricota</taxon>
        <taxon>Caudoviricetes</taxon>
        <taxon>Peduoviridae</taxon>
        <taxon>Maltschvirus</taxon>
        <taxon>Maltschvirus maltsch</taxon>
    </lineage>
</organism>
<accession>A0A6J5LY82</accession>
<evidence type="ECO:0000256" key="1">
    <source>
        <dbReference type="SAM" id="MobiDB-lite"/>
    </source>
</evidence>
<name>A0A6J5LY82_9CAUD</name>
<sequence>MHINPHRVAPTHHVPQYTTKPRMPQNQQKQTKKEVTNPVPFLATLQQWFKPEKKGEIQNGN</sequence>
<dbReference type="EMBL" id="LR796351">
    <property type="protein sequence ID" value="CAB4139475.1"/>
    <property type="molecule type" value="Genomic_DNA"/>
</dbReference>
<proteinExistence type="predicted"/>